<proteinExistence type="predicted"/>
<keyword evidence="4" id="KW-1185">Reference proteome</keyword>
<dbReference type="HOGENOM" id="CLU_177738_0_0_6"/>
<evidence type="ECO:0000313" key="4">
    <source>
        <dbReference type="Proteomes" id="UP000002383"/>
    </source>
</evidence>
<dbReference type="AlphaFoldDB" id="B8GUK5"/>
<dbReference type="Proteomes" id="UP000002383">
    <property type="component" value="Chromosome"/>
</dbReference>
<gene>
    <name evidence="3" type="ordered locus">Tgr7_2245</name>
</gene>
<evidence type="ECO:0000259" key="2">
    <source>
        <dbReference type="Pfam" id="PF14346"/>
    </source>
</evidence>
<dbReference type="InterPro" id="IPR025511">
    <property type="entry name" value="DUF4398"/>
</dbReference>
<organism evidence="3 4">
    <name type="scientific">Thioalkalivibrio sulfidiphilus (strain HL-EbGR7)</name>
    <dbReference type="NCBI Taxonomy" id="396588"/>
    <lineage>
        <taxon>Bacteria</taxon>
        <taxon>Pseudomonadati</taxon>
        <taxon>Pseudomonadota</taxon>
        <taxon>Gammaproteobacteria</taxon>
        <taxon>Chromatiales</taxon>
        <taxon>Ectothiorhodospiraceae</taxon>
        <taxon>Thioalkalivibrio</taxon>
    </lineage>
</organism>
<evidence type="ECO:0000256" key="1">
    <source>
        <dbReference type="SAM" id="SignalP"/>
    </source>
</evidence>
<feature type="signal peptide" evidence="1">
    <location>
        <begin position="1"/>
        <end position="22"/>
    </location>
</feature>
<sequence length="101" mass="10854" precursor="true">MWSQRLRTALVIALYLSVLALAGCAATAPVQEMSDARQALRAAEQVGAPQRAAPTYETARSLLESAESLLQAGEYRAARDKAEQARSEALKARQEALDAIP</sequence>
<accession>B8GUK5</accession>
<dbReference type="STRING" id="396588.Tgr7_2245"/>
<dbReference type="Pfam" id="PF14346">
    <property type="entry name" value="DUF4398"/>
    <property type="match status" value="1"/>
</dbReference>
<protein>
    <submittedName>
        <fullName evidence="3">Putative lipoprotein</fullName>
    </submittedName>
</protein>
<dbReference type="KEGG" id="tgr:Tgr7_2245"/>
<reference evidence="3 4" key="1">
    <citation type="journal article" date="2011" name="Stand. Genomic Sci.">
        <title>Complete genome sequence of 'Thioalkalivibrio sulfidophilus' HL-EbGr7.</title>
        <authorList>
            <person name="Muyzer G."/>
            <person name="Sorokin D.Y."/>
            <person name="Mavromatis K."/>
            <person name="Lapidus A."/>
            <person name="Clum A."/>
            <person name="Ivanova N."/>
            <person name="Pati A."/>
            <person name="d'Haeseleer P."/>
            <person name="Woyke T."/>
            <person name="Kyrpides N.C."/>
        </authorList>
    </citation>
    <scope>NUCLEOTIDE SEQUENCE [LARGE SCALE GENOMIC DNA]</scope>
    <source>
        <strain evidence="3 4">HL-EbGR7</strain>
    </source>
</reference>
<keyword evidence="1" id="KW-0732">Signal</keyword>
<feature type="domain" description="DUF4398" evidence="2">
    <location>
        <begin position="31"/>
        <end position="97"/>
    </location>
</feature>
<feature type="chain" id="PRO_5002872962" evidence="1">
    <location>
        <begin position="23"/>
        <end position="101"/>
    </location>
</feature>
<evidence type="ECO:0000313" key="3">
    <source>
        <dbReference type="EMBL" id="ACL73325.1"/>
    </source>
</evidence>
<dbReference type="RefSeq" id="WP_012638801.1">
    <property type="nucleotide sequence ID" value="NC_011901.1"/>
</dbReference>
<keyword evidence="3" id="KW-0449">Lipoprotein</keyword>
<dbReference type="PROSITE" id="PS51257">
    <property type="entry name" value="PROKAR_LIPOPROTEIN"/>
    <property type="match status" value="1"/>
</dbReference>
<name>B8GUK5_THISH</name>
<dbReference type="EMBL" id="CP001339">
    <property type="protein sequence ID" value="ACL73325.1"/>
    <property type="molecule type" value="Genomic_DNA"/>
</dbReference>
<dbReference type="Gene3D" id="1.20.1270.390">
    <property type="match status" value="1"/>
</dbReference>